<evidence type="ECO:0000313" key="3">
    <source>
        <dbReference type="Proteomes" id="UP000777438"/>
    </source>
</evidence>
<dbReference type="PANTHER" id="PTHR34598">
    <property type="entry name" value="BLL6449 PROTEIN"/>
    <property type="match status" value="1"/>
</dbReference>
<comment type="caution">
    <text evidence="2">The sequence shown here is derived from an EMBL/GenBank/DDBJ whole genome shotgun (WGS) entry which is preliminary data.</text>
</comment>
<dbReference type="GO" id="GO:0016491">
    <property type="term" value="F:oxidoreductase activity"/>
    <property type="evidence" value="ECO:0007669"/>
    <property type="project" value="InterPro"/>
</dbReference>
<dbReference type="Proteomes" id="UP000777438">
    <property type="component" value="Unassembled WGS sequence"/>
</dbReference>
<dbReference type="NCBIfam" id="NF041278">
    <property type="entry name" value="CmcJ_NvfI_EfuI"/>
    <property type="match status" value="1"/>
</dbReference>
<accession>A0A9P8VSH0</accession>
<evidence type="ECO:0000256" key="1">
    <source>
        <dbReference type="ARBA" id="ARBA00023604"/>
    </source>
</evidence>
<reference evidence="2 3" key="1">
    <citation type="journal article" date="2021" name="Nat. Commun.">
        <title>Genetic determinants of endophytism in the Arabidopsis root mycobiome.</title>
        <authorList>
            <person name="Mesny F."/>
            <person name="Miyauchi S."/>
            <person name="Thiergart T."/>
            <person name="Pickel B."/>
            <person name="Atanasova L."/>
            <person name="Karlsson M."/>
            <person name="Huettel B."/>
            <person name="Barry K.W."/>
            <person name="Haridas S."/>
            <person name="Chen C."/>
            <person name="Bauer D."/>
            <person name="Andreopoulos W."/>
            <person name="Pangilinan J."/>
            <person name="LaButti K."/>
            <person name="Riley R."/>
            <person name="Lipzen A."/>
            <person name="Clum A."/>
            <person name="Drula E."/>
            <person name="Henrissat B."/>
            <person name="Kohler A."/>
            <person name="Grigoriev I.V."/>
            <person name="Martin F.M."/>
            <person name="Hacquard S."/>
        </authorList>
    </citation>
    <scope>NUCLEOTIDE SEQUENCE [LARGE SCALE GENOMIC DNA]</scope>
    <source>
        <strain evidence="2 3">MPI-CAGE-CH-0241</strain>
    </source>
</reference>
<protein>
    <recommendedName>
        <fullName evidence="4">Methyltransferase</fullName>
    </recommendedName>
</protein>
<organism evidence="2 3">
    <name type="scientific">Thelonectria olida</name>
    <dbReference type="NCBI Taxonomy" id="1576542"/>
    <lineage>
        <taxon>Eukaryota</taxon>
        <taxon>Fungi</taxon>
        <taxon>Dikarya</taxon>
        <taxon>Ascomycota</taxon>
        <taxon>Pezizomycotina</taxon>
        <taxon>Sordariomycetes</taxon>
        <taxon>Hypocreomycetidae</taxon>
        <taxon>Hypocreales</taxon>
        <taxon>Nectriaceae</taxon>
        <taxon>Thelonectria</taxon>
    </lineage>
</organism>
<dbReference type="OrthoDB" id="412788at2759"/>
<evidence type="ECO:0008006" key="4">
    <source>
        <dbReference type="Google" id="ProtNLM"/>
    </source>
</evidence>
<dbReference type="PANTHER" id="PTHR34598:SF3">
    <property type="entry name" value="OXIDOREDUCTASE AN1597"/>
    <property type="match status" value="1"/>
</dbReference>
<gene>
    <name evidence="2" type="ORF">B0T10DRAFT_499784</name>
</gene>
<dbReference type="AlphaFoldDB" id="A0A9P8VSH0"/>
<dbReference type="InterPro" id="IPR044053">
    <property type="entry name" value="AsaB-like"/>
</dbReference>
<proteinExistence type="inferred from homology"/>
<comment type="similarity">
    <text evidence="1">Belongs to the asaB hydroxylase/desaturase family.</text>
</comment>
<sequence>MPVPHMTVELVRLNYIQWSDTFVTEKPYEVISDVPDGCKKRNFNLSPGPEQAIHDIRGLEHQFSLDENGFEVRKHAMKNTSATKDDIERYYLPDIKSLLENVDPGAEVHIFDWRLRSSDKTRTTREPGSTINLDDPTLILEPVQAVHNDQSRLAAIKRVKHHLGDRADKMLARRFRIINVWRPLRYPIENFPLALCDGTSVSNEQLLAVDHVRKNYVGESLYPLYSSDMQWYFLDRQEKDEVLIFKTFDSSTKTSSRCCPHTSFRQSAARAEHIPRETIEVRALVFSQADEE</sequence>
<keyword evidence="3" id="KW-1185">Reference proteome</keyword>
<name>A0A9P8VSH0_9HYPO</name>
<dbReference type="EMBL" id="JAGPYM010000046">
    <property type="protein sequence ID" value="KAH6873455.1"/>
    <property type="molecule type" value="Genomic_DNA"/>
</dbReference>
<evidence type="ECO:0000313" key="2">
    <source>
        <dbReference type="EMBL" id="KAH6873455.1"/>
    </source>
</evidence>